<dbReference type="PANTHER" id="PTHR15288:SF4">
    <property type="entry name" value="OS02G0777100 PROTEIN"/>
    <property type="match status" value="1"/>
</dbReference>
<feature type="region of interest" description="Disordered" evidence="1">
    <location>
        <begin position="28"/>
        <end position="83"/>
    </location>
</feature>
<protein>
    <submittedName>
        <fullName evidence="2">Uncharacterized protein</fullName>
    </submittedName>
</protein>
<dbReference type="EMBL" id="GBRH01273988">
    <property type="protein sequence ID" value="JAD23907.1"/>
    <property type="molecule type" value="Transcribed_RNA"/>
</dbReference>
<feature type="compositionally biased region" description="Low complexity" evidence="1">
    <location>
        <begin position="41"/>
        <end position="58"/>
    </location>
</feature>
<evidence type="ECO:0000256" key="1">
    <source>
        <dbReference type="SAM" id="MobiDB-lite"/>
    </source>
</evidence>
<reference evidence="2" key="1">
    <citation type="submission" date="2014-09" db="EMBL/GenBank/DDBJ databases">
        <authorList>
            <person name="Magalhaes I.L.F."/>
            <person name="Oliveira U."/>
            <person name="Santos F.R."/>
            <person name="Vidigal T.H.D.A."/>
            <person name="Brescovit A.D."/>
            <person name="Santos A.J."/>
        </authorList>
    </citation>
    <scope>NUCLEOTIDE SEQUENCE</scope>
    <source>
        <tissue evidence="2">Shoot tissue taken approximately 20 cm above the soil surface</tissue>
    </source>
</reference>
<accession>A0A0A8YMT9</accession>
<dbReference type="AlphaFoldDB" id="A0A0A8YMT9"/>
<feature type="region of interest" description="Disordered" evidence="1">
    <location>
        <begin position="102"/>
        <end position="144"/>
    </location>
</feature>
<evidence type="ECO:0000313" key="2">
    <source>
        <dbReference type="EMBL" id="JAD23907.1"/>
    </source>
</evidence>
<organism evidence="2">
    <name type="scientific">Arundo donax</name>
    <name type="common">Giant reed</name>
    <name type="synonym">Donax arundinaceus</name>
    <dbReference type="NCBI Taxonomy" id="35708"/>
    <lineage>
        <taxon>Eukaryota</taxon>
        <taxon>Viridiplantae</taxon>
        <taxon>Streptophyta</taxon>
        <taxon>Embryophyta</taxon>
        <taxon>Tracheophyta</taxon>
        <taxon>Spermatophyta</taxon>
        <taxon>Magnoliopsida</taxon>
        <taxon>Liliopsida</taxon>
        <taxon>Poales</taxon>
        <taxon>Poaceae</taxon>
        <taxon>PACMAD clade</taxon>
        <taxon>Arundinoideae</taxon>
        <taxon>Arundineae</taxon>
        <taxon>Arundo</taxon>
    </lineage>
</organism>
<dbReference type="PANTHER" id="PTHR15288">
    <property type="entry name" value="DENN DOMAIN-CONTAINING PROTEIN 2"/>
    <property type="match status" value="1"/>
</dbReference>
<reference evidence="2" key="2">
    <citation type="journal article" date="2015" name="Data Brief">
        <title>Shoot transcriptome of the giant reed, Arundo donax.</title>
        <authorList>
            <person name="Barrero R.A."/>
            <person name="Guerrero F.D."/>
            <person name="Moolhuijzen P."/>
            <person name="Goolsby J.A."/>
            <person name="Tidwell J."/>
            <person name="Bellgard S.E."/>
            <person name="Bellgard M.I."/>
        </authorList>
    </citation>
    <scope>NUCLEOTIDE SEQUENCE</scope>
    <source>
        <tissue evidence="2">Shoot tissue taken approximately 20 cm above the soil surface</tissue>
    </source>
</reference>
<proteinExistence type="predicted"/>
<feature type="region of interest" description="Disordered" evidence="1">
    <location>
        <begin position="170"/>
        <end position="204"/>
    </location>
</feature>
<dbReference type="InterPro" id="IPR051942">
    <property type="entry name" value="DENN_domain_containing_2"/>
</dbReference>
<name>A0A0A8YMT9_ARUDO</name>
<sequence length="285" mass="31729">MLTSLSLEETCKENDICEGTEVTAEKQYFHGNTTDVDRSSESSVGVSSKELSDTDSSSGCRENQLDFASKEVQQRNSSCSTDEQSDLVTELVTHCDTLEGPDHCVPEDKSSDQSGIKHHELDSAPDIHNESGEKKNYDDSPQRNVDNERLDIFISDTILPLLRSRLCEDCESSPSSQDSPSEGRNFRSDTNELDSEEPSSIGHGDLVRHNNILQWAKAKRYGSLQVVCQYYQLQCPARGSSLTFHPLEHLHPLSFHRPGETVLHIAGSTIELRSRDTNLEVAEVC</sequence>